<dbReference type="GO" id="GO:0010468">
    <property type="term" value="P:regulation of gene expression"/>
    <property type="evidence" value="ECO:0000318"/>
    <property type="project" value="GO_Central"/>
</dbReference>
<dbReference type="PROSITE" id="PS51183">
    <property type="entry name" value="JMJN"/>
    <property type="match status" value="1"/>
</dbReference>
<dbReference type="GO" id="GO:0005634">
    <property type="term" value="C:nucleus"/>
    <property type="evidence" value="ECO:0000318"/>
    <property type="project" value="GO_Central"/>
</dbReference>
<dbReference type="GO" id="GO:0009741">
    <property type="term" value="P:response to brassinosteroid"/>
    <property type="evidence" value="ECO:0007669"/>
    <property type="project" value="UniProtKB-ARBA"/>
</dbReference>
<dbReference type="Proteomes" id="UP000813463">
    <property type="component" value="Chromosome 3"/>
</dbReference>
<evidence type="ECO:0000256" key="1">
    <source>
        <dbReference type="PROSITE-ProRule" id="PRU00042"/>
    </source>
</evidence>
<dbReference type="GO" id="GO:0071558">
    <property type="term" value="F:histone H3K27me2/H3K27me3 demethylase activity"/>
    <property type="evidence" value="ECO:0007669"/>
    <property type="project" value="UniProtKB-ARBA"/>
</dbReference>
<dbReference type="Gene3D" id="3.30.160.60">
    <property type="entry name" value="Classic Zinc Finger"/>
    <property type="match status" value="1"/>
</dbReference>
<dbReference type="PROSITE" id="PS51184">
    <property type="entry name" value="JMJC"/>
    <property type="match status" value="1"/>
</dbReference>
<dbReference type="SMART" id="SM00558">
    <property type="entry name" value="JmjC"/>
    <property type="match status" value="1"/>
</dbReference>
<feature type="compositionally biased region" description="Basic and acidic residues" evidence="2">
    <location>
        <begin position="86"/>
        <end position="99"/>
    </location>
</feature>
<dbReference type="InterPro" id="IPR003349">
    <property type="entry name" value="JmjN"/>
</dbReference>
<dbReference type="PANTHER" id="PTHR10694:SF45">
    <property type="entry name" value="LYSINE-SPECIFIC DEMETHYLASE ELF6"/>
    <property type="match status" value="1"/>
</dbReference>
<keyword evidence="1" id="KW-0862">Zinc</keyword>
<keyword evidence="1" id="KW-0863">Zinc-finger</keyword>
<dbReference type="SUPFAM" id="SSF51197">
    <property type="entry name" value="Clavaminate synthase-like"/>
    <property type="match status" value="1"/>
</dbReference>
<dbReference type="GO" id="GO:0034647">
    <property type="term" value="F:histone H3K4me/H3K4me2/H3K4me3 demethylase activity"/>
    <property type="evidence" value="ECO:0000318"/>
    <property type="project" value="GO_Central"/>
</dbReference>
<dbReference type="GO" id="GO:0048580">
    <property type="term" value="P:regulation of post-embryonic development"/>
    <property type="evidence" value="ECO:0007669"/>
    <property type="project" value="UniProtKB-ARBA"/>
</dbReference>
<proteinExistence type="predicted"/>
<feature type="domain" description="JmjC" evidence="5">
    <location>
        <begin position="289"/>
        <end position="458"/>
    </location>
</feature>
<feature type="domain" description="JmjN" evidence="4">
    <location>
        <begin position="17"/>
        <end position="58"/>
    </location>
</feature>
<feature type="region of interest" description="Disordered" evidence="2">
    <location>
        <begin position="86"/>
        <end position="130"/>
    </location>
</feature>
<dbReference type="InterPro" id="IPR036236">
    <property type="entry name" value="Znf_C2H2_sf"/>
</dbReference>
<dbReference type="PROSITE" id="PS00028">
    <property type="entry name" value="ZINC_FINGER_C2H2_1"/>
    <property type="match status" value="3"/>
</dbReference>
<dbReference type="SUPFAM" id="SSF57667">
    <property type="entry name" value="beta-beta-alpha zinc fingers"/>
    <property type="match status" value="2"/>
</dbReference>
<reference evidence="6" key="1">
    <citation type="journal article" date="2021" name="Nat. Commun.">
        <title>Genomic analyses provide insights into spinach domestication and the genetic basis of agronomic traits.</title>
        <authorList>
            <person name="Cai X."/>
            <person name="Sun X."/>
            <person name="Xu C."/>
            <person name="Sun H."/>
            <person name="Wang X."/>
            <person name="Ge C."/>
            <person name="Zhang Z."/>
            <person name="Wang Q."/>
            <person name="Fei Z."/>
            <person name="Jiao C."/>
            <person name="Wang Q."/>
        </authorList>
    </citation>
    <scope>NUCLEOTIDE SEQUENCE [LARGE SCALE GENOMIC DNA]</scope>
    <source>
        <strain evidence="6">cv. Varoflay</strain>
    </source>
</reference>
<reference evidence="7" key="2">
    <citation type="submission" date="2025-08" db="UniProtKB">
        <authorList>
            <consortium name="RefSeq"/>
        </authorList>
    </citation>
    <scope>IDENTIFICATION</scope>
    <source>
        <tissue evidence="7">Leaf</tissue>
    </source>
</reference>
<dbReference type="GO" id="GO:0009826">
    <property type="term" value="P:unidimensional cell growth"/>
    <property type="evidence" value="ECO:0007669"/>
    <property type="project" value="UniProtKB-ARBA"/>
</dbReference>
<dbReference type="SMART" id="SM00545">
    <property type="entry name" value="JmjN"/>
    <property type="match status" value="1"/>
</dbReference>
<feature type="domain" description="C2H2-type" evidence="3">
    <location>
        <begin position="1219"/>
        <end position="1248"/>
    </location>
</feature>
<dbReference type="GO" id="GO:0006338">
    <property type="term" value="P:chromatin remodeling"/>
    <property type="evidence" value="ECO:0000318"/>
    <property type="project" value="GO_Central"/>
</dbReference>
<evidence type="ECO:0000256" key="2">
    <source>
        <dbReference type="SAM" id="MobiDB-lite"/>
    </source>
</evidence>
<dbReference type="Gene3D" id="2.60.120.650">
    <property type="entry name" value="Cupin"/>
    <property type="match status" value="1"/>
</dbReference>
<name>A0A9R0KBV3_SPIOL</name>
<sequence length="1312" mass="146438">MMGNVKLPQWLKELPLAPEFRPTETEFADPIAYISKIEKEVGGFGICKVIPPLPKPSRRYVFNNLNKTLLRSRELGLDVNFKEMGDSSKRVSQDKRNNNENRAVFTTRQQELGKEGKRSRGEVDASQPAAQKQVWESGEFYTLEQFESKSKEFRRSVLGTVKEVAPLAIEALFWKAASEKPMYVEYANDVPGSGFGEPEGLSGYLRACKKRRKMCGQGHGGSSYRRQRGVNDASVLCAGVKGEVPVPCSSTLVELEKESVDLPTSSPDEISQSTKLKADPELEGTAGWKLSNCPWNLQVIARSAGSLTRFMLDDIPGVTSPMVYIGMLFSWFAWHVEDHELHSLNFLHTGSPKTWYAIPGEYAFAFEDVIHKQACGGDVDHLAALKLLGEKTTLLSPEMVVASGIPCCRLVQNPGEFVVTFPRAYHVGFSHGFNCGEAANFGTPQWLTIAKEAAVRRAAMDHLPMLSHQQLLYLLTMSFILRVPRALLPGVRSSRLRNRLEEERELLVKKAFIEDVINENHLLNTLLGKDSAFRAVLWHPDSLPSLARDSLSQAGTILDVSVPTYKGGDEDIHHLTTYRRSLNGLYLDSNDVLSDFQVDSGTLVCVACGILGYPIMSVVQPSKTASRTNLSSEKMSLFGAVRSSRQQALCHIQCRDTNNDGTWDTSRFLRPRIFCLEHAVQIEELLRPRGGANMLVICHSDYQKIKANAAAVAEELRTTLNYKEVTLDFASPEELKLIDRAIDDEQLTDFQEDWTTKLGINLRFSVKTRRDCLPKKIEHALNIDYLLSIMAPDSRISNIKWCSRKSRTKRVSNHRTLATYCDGNFSKKDEIIHISNSKEIKGKILLQYSRRKYRNKSRNISGAKHALGCSMECSTEGTDADCGKIIDHNEQDTSGTPCFKIVEGDSEEFDTSEIRVVECKEVETPTGNREPASNRTSGAVIIETCTSASSDSNFLRIAGVVEEPNLASEDLDTENCSSSLASAMPDARKSSNAGKDIGSQHVCTAKASGLTIMCRPEELNDDQTGGDLRAGSISDHALCIAYSPEITGSSVPCKKLEVYANPACNMTENLGGSETCKHDATMMEVDMCNLPKDNLTGSSQTGAWASSLSSTCKKQDNKLANAKMTCGDRRKKQALHIEAYKSYVRSPCEGLRPRKNKDDSVDMVEMTSEKAPTKKLKESLVSSASCNQVVGNKTGYRCNLEGCRIHFRTKVELLLHKHNQCHHKGCRKSFRSHKYVVLHQRVHDDERPLKCTWEGCIMTFKWAWARTEHFRLHTGERPYQCKIKGCGLTFRFVSDYSRHRRKTGHYANQSTK</sequence>
<dbReference type="GO" id="GO:0010628">
    <property type="term" value="P:positive regulation of gene expression"/>
    <property type="evidence" value="ECO:0007669"/>
    <property type="project" value="UniProtKB-ARBA"/>
</dbReference>
<dbReference type="PANTHER" id="PTHR10694">
    <property type="entry name" value="LYSINE-SPECIFIC DEMETHYLASE"/>
    <property type="match status" value="1"/>
</dbReference>
<dbReference type="KEGG" id="soe:110804622"/>
<feature type="domain" description="C2H2-type" evidence="3">
    <location>
        <begin position="1249"/>
        <end position="1278"/>
    </location>
</feature>
<organism evidence="6 7">
    <name type="scientific">Spinacia oleracea</name>
    <name type="common">Spinach</name>
    <dbReference type="NCBI Taxonomy" id="3562"/>
    <lineage>
        <taxon>Eukaryota</taxon>
        <taxon>Viridiplantae</taxon>
        <taxon>Streptophyta</taxon>
        <taxon>Embryophyta</taxon>
        <taxon>Tracheophyta</taxon>
        <taxon>Spermatophyta</taxon>
        <taxon>Magnoliopsida</taxon>
        <taxon>eudicotyledons</taxon>
        <taxon>Gunneridae</taxon>
        <taxon>Pentapetalae</taxon>
        <taxon>Caryophyllales</taxon>
        <taxon>Chenopodiaceae</taxon>
        <taxon>Chenopodioideae</taxon>
        <taxon>Anserineae</taxon>
        <taxon>Spinacia</taxon>
    </lineage>
</organism>
<evidence type="ECO:0000259" key="5">
    <source>
        <dbReference type="PROSITE" id="PS51184"/>
    </source>
</evidence>
<dbReference type="Pfam" id="PF02373">
    <property type="entry name" value="JmjC"/>
    <property type="match status" value="1"/>
</dbReference>
<accession>A0A9R0KBV3</accession>
<protein>
    <submittedName>
        <fullName evidence="7">Lysine-specific demethylase ELF6 isoform X1</fullName>
    </submittedName>
</protein>
<evidence type="ECO:0000259" key="3">
    <source>
        <dbReference type="PROSITE" id="PS50157"/>
    </source>
</evidence>
<evidence type="ECO:0000259" key="4">
    <source>
        <dbReference type="PROSITE" id="PS51183"/>
    </source>
</evidence>
<dbReference type="InterPro" id="IPR003347">
    <property type="entry name" value="JmjC_dom"/>
</dbReference>
<dbReference type="Pfam" id="PF02375">
    <property type="entry name" value="JmjN"/>
    <property type="match status" value="1"/>
</dbReference>
<keyword evidence="1" id="KW-0479">Metal-binding</keyword>
<dbReference type="GO" id="GO:0000785">
    <property type="term" value="C:chromatin"/>
    <property type="evidence" value="ECO:0000318"/>
    <property type="project" value="GO_Central"/>
</dbReference>
<dbReference type="InterPro" id="IPR013087">
    <property type="entry name" value="Znf_C2H2_type"/>
</dbReference>
<evidence type="ECO:0000313" key="7">
    <source>
        <dbReference type="RefSeq" id="XP_021865914.2"/>
    </source>
</evidence>
<gene>
    <name evidence="7" type="primary">LOC110804622</name>
</gene>
<dbReference type="PROSITE" id="PS50157">
    <property type="entry name" value="ZINC_FINGER_C2H2_2"/>
    <property type="match status" value="3"/>
</dbReference>
<keyword evidence="6" id="KW-1185">Reference proteome</keyword>
<feature type="compositionally biased region" description="Basic and acidic residues" evidence="2">
    <location>
        <begin position="111"/>
        <end position="123"/>
    </location>
</feature>
<dbReference type="GeneID" id="110804622"/>
<evidence type="ECO:0000313" key="6">
    <source>
        <dbReference type="Proteomes" id="UP000813463"/>
    </source>
</evidence>
<dbReference type="GO" id="GO:0040029">
    <property type="term" value="P:epigenetic regulation of gene expression"/>
    <property type="evidence" value="ECO:0007669"/>
    <property type="project" value="UniProtKB-ARBA"/>
</dbReference>
<dbReference type="RefSeq" id="XP_021865914.2">
    <property type="nucleotide sequence ID" value="XM_022010222.2"/>
</dbReference>
<dbReference type="GO" id="GO:0008270">
    <property type="term" value="F:zinc ion binding"/>
    <property type="evidence" value="ECO:0007669"/>
    <property type="project" value="UniProtKB-KW"/>
</dbReference>
<feature type="compositionally biased region" description="Polar residues" evidence="2">
    <location>
        <begin position="100"/>
        <end position="110"/>
    </location>
</feature>
<dbReference type="GO" id="GO:2000028">
    <property type="term" value="P:regulation of photoperiodism, flowering"/>
    <property type="evidence" value="ECO:0007669"/>
    <property type="project" value="UniProtKB-ARBA"/>
</dbReference>
<dbReference type="SMART" id="SM00355">
    <property type="entry name" value="ZnF_C2H2"/>
    <property type="match status" value="4"/>
</dbReference>
<feature type="domain" description="C2H2-type" evidence="3">
    <location>
        <begin position="1279"/>
        <end position="1310"/>
    </location>
</feature>